<dbReference type="Pfam" id="PF00596">
    <property type="entry name" value="Aldolase_II"/>
    <property type="match status" value="1"/>
</dbReference>
<feature type="domain" description="Class II aldolase/adducin N-terminal" evidence="12">
    <location>
        <begin position="10"/>
        <end position="188"/>
    </location>
</feature>
<dbReference type="SMART" id="SM01007">
    <property type="entry name" value="Aldolase_II"/>
    <property type="match status" value="1"/>
</dbReference>
<comment type="catalytic activity">
    <reaction evidence="11">
        <text>3-dehydro-4-O-phospho-L-erythronate + H(+) = dihydroxyacetone phosphate + CO2</text>
        <dbReference type="Rhea" id="RHEA:52404"/>
        <dbReference type="ChEBI" id="CHEBI:15378"/>
        <dbReference type="ChEBI" id="CHEBI:16526"/>
        <dbReference type="ChEBI" id="CHEBI:57642"/>
        <dbReference type="ChEBI" id="CHEBI:136592"/>
        <dbReference type="EC" id="4.1.1.104"/>
    </reaction>
</comment>
<evidence type="ECO:0000256" key="2">
    <source>
        <dbReference type="ARBA" id="ARBA00010037"/>
    </source>
</evidence>
<evidence type="ECO:0000256" key="4">
    <source>
        <dbReference type="ARBA" id="ARBA00022833"/>
    </source>
</evidence>
<keyword evidence="5" id="KW-0456">Lyase</keyword>
<dbReference type="AlphaFoldDB" id="A0A2S9Q7A8"/>
<dbReference type="Gene3D" id="3.40.225.10">
    <property type="entry name" value="Class II aldolase/adducin N-terminal domain"/>
    <property type="match status" value="1"/>
</dbReference>
<dbReference type="PANTHER" id="PTHR22789">
    <property type="entry name" value="FUCULOSE PHOSPHATE ALDOLASE"/>
    <property type="match status" value="1"/>
</dbReference>
<dbReference type="InterPro" id="IPR050013">
    <property type="entry name" value="OtnC"/>
</dbReference>
<gene>
    <name evidence="13" type="ORF">C5L14_22585</name>
</gene>
<keyword evidence="4" id="KW-0862">Zinc</keyword>
<evidence type="ECO:0000256" key="8">
    <source>
        <dbReference type="ARBA" id="ARBA00044772"/>
    </source>
</evidence>
<evidence type="ECO:0000256" key="5">
    <source>
        <dbReference type="ARBA" id="ARBA00023239"/>
    </source>
</evidence>
<evidence type="ECO:0000313" key="14">
    <source>
        <dbReference type="Proteomes" id="UP000237682"/>
    </source>
</evidence>
<dbReference type="InterPro" id="IPR036409">
    <property type="entry name" value="Aldolase_II/adducin_N_sf"/>
</dbReference>
<dbReference type="NCBIfam" id="NF006000">
    <property type="entry name" value="PRK08130.1"/>
    <property type="match status" value="1"/>
</dbReference>
<dbReference type="Proteomes" id="UP000237682">
    <property type="component" value="Unassembled WGS sequence"/>
</dbReference>
<dbReference type="InterPro" id="IPR050197">
    <property type="entry name" value="Aldolase_class_II_sugar_metab"/>
</dbReference>
<comment type="function">
    <text evidence="7">Catalyzes the decarboxylation of 3-oxo-tetronate 4-phosphate to dihydroxyacetone phosphate (DHAP) and CO(2).</text>
</comment>
<keyword evidence="3" id="KW-0479">Metal-binding</keyword>
<dbReference type="GO" id="GO:0005829">
    <property type="term" value="C:cytosol"/>
    <property type="evidence" value="ECO:0007669"/>
    <property type="project" value="TreeGrafter"/>
</dbReference>
<protein>
    <recommendedName>
        <fullName evidence="9">3-oxo-tetronate 4-phosphate decarboxylase</fullName>
        <ecNumber evidence="8">4.1.1.104</ecNumber>
    </recommendedName>
</protein>
<accession>A0A2S9Q7A8</accession>
<evidence type="ECO:0000259" key="12">
    <source>
        <dbReference type="SMART" id="SM01007"/>
    </source>
</evidence>
<dbReference type="GO" id="GO:0046872">
    <property type="term" value="F:metal ion binding"/>
    <property type="evidence" value="ECO:0007669"/>
    <property type="project" value="UniProtKB-KW"/>
</dbReference>
<dbReference type="NCBIfam" id="NF043034">
    <property type="entry name" value="OxoTetrPhDc"/>
    <property type="match status" value="1"/>
</dbReference>
<comment type="catalytic activity">
    <reaction evidence="10">
        <text>3-dehydro-4-O-phospho-D-erythronate + H(+) = dihydroxyacetone phosphate + CO2</text>
        <dbReference type="Rhea" id="RHEA:52416"/>
        <dbReference type="ChEBI" id="CHEBI:15378"/>
        <dbReference type="ChEBI" id="CHEBI:16526"/>
        <dbReference type="ChEBI" id="CHEBI:57642"/>
        <dbReference type="ChEBI" id="CHEBI:136593"/>
        <dbReference type="EC" id="4.1.1.104"/>
    </reaction>
</comment>
<keyword evidence="14" id="KW-1185">Reference proteome</keyword>
<dbReference type="RefSeq" id="WP_105864335.1">
    <property type="nucleotide sequence ID" value="NZ_PUEJ01000009.1"/>
</dbReference>
<sequence length="213" mass="22962">MPQEEDRLREQLCLLAKSLFDRGFTVGSSGNISVRLPDGYLVTPTNSCLGRLDPARLSRLDAEWRHRDGDKPTKEIPLHRAMLAARPQAGAVVHLHSTYATAISCLDDVDPADALPPLTPYFVMRIGHLAVVPYTAPGDAAVERHIAAAAPRHKAILLANHGPVIADTTLEAAVHAAEELEESARLFIVTRGMAVRTLTPAQVGALESQFGKA</sequence>
<comment type="cofactor">
    <cofactor evidence="1">
        <name>Zn(2+)</name>
        <dbReference type="ChEBI" id="CHEBI:29105"/>
    </cofactor>
</comment>
<dbReference type="OrthoDB" id="5500703at2"/>
<evidence type="ECO:0000313" key="13">
    <source>
        <dbReference type="EMBL" id="PRH85243.1"/>
    </source>
</evidence>
<evidence type="ECO:0000256" key="9">
    <source>
        <dbReference type="ARBA" id="ARBA00044803"/>
    </source>
</evidence>
<dbReference type="FunFam" id="3.40.225.10:FF:000008">
    <property type="entry name" value="Sugar aldolase"/>
    <property type="match status" value="1"/>
</dbReference>
<dbReference type="SUPFAM" id="SSF53639">
    <property type="entry name" value="AraD/HMP-PK domain-like"/>
    <property type="match status" value="1"/>
</dbReference>
<keyword evidence="6" id="KW-0119">Carbohydrate metabolism</keyword>
<evidence type="ECO:0000256" key="7">
    <source>
        <dbReference type="ARBA" id="ARBA00044745"/>
    </source>
</evidence>
<dbReference type="GO" id="GO:0016832">
    <property type="term" value="F:aldehyde-lyase activity"/>
    <property type="evidence" value="ECO:0007669"/>
    <property type="project" value="InterPro"/>
</dbReference>
<dbReference type="EC" id="4.1.1.104" evidence="8"/>
<proteinExistence type="inferred from homology"/>
<dbReference type="PANTHER" id="PTHR22789:SF0">
    <property type="entry name" value="3-OXO-TETRONATE 4-PHOSPHATE DECARBOXYLASE-RELATED"/>
    <property type="match status" value="1"/>
</dbReference>
<evidence type="ECO:0000256" key="1">
    <source>
        <dbReference type="ARBA" id="ARBA00001947"/>
    </source>
</evidence>
<dbReference type="EMBL" id="PUEJ01000009">
    <property type="protein sequence ID" value="PRH85243.1"/>
    <property type="molecule type" value="Genomic_DNA"/>
</dbReference>
<comment type="caution">
    <text evidence="13">The sequence shown here is derived from an EMBL/GenBank/DDBJ whole genome shotgun (WGS) entry which is preliminary data.</text>
</comment>
<evidence type="ECO:0000256" key="6">
    <source>
        <dbReference type="ARBA" id="ARBA00023277"/>
    </source>
</evidence>
<dbReference type="InterPro" id="IPR001303">
    <property type="entry name" value="Aldolase_II/adducin_N"/>
</dbReference>
<evidence type="ECO:0000256" key="3">
    <source>
        <dbReference type="ARBA" id="ARBA00022723"/>
    </source>
</evidence>
<evidence type="ECO:0000256" key="11">
    <source>
        <dbReference type="ARBA" id="ARBA00048603"/>
    </source>
</evidence>
<reference evidence="13 14" key="1">
    <citation type="submission" date="2018-02" db="EMBL/GenBank/DDBJ databases">
        <title>Whole genome sequencing of endophytic bacterium.</title>
        <authorList>
            <person name="Eedara R."/>
            <person name="Podile A.R."/>
        </authorList>
    </citation>
    <scope>NUCLEOTIDE SEQUENCE [LARGE SCALE GENOMIC DNA]</scope>
    <source>
        <strain evidence="13 14">RP1T</strain>
    </source>
</reference>
<comment type="similarity">
    <text evidence="2">Belongs to the aldolase class II family. AraD/FucA subfamily.</text>
</comment>
<evidence type="ECO:0000256" key="10">
    <source>
        <dbReference type="ARBA" id="ARBA00047520"/>
    </source>
</evidence>
<name>A0A2S9Q7A8_9HYPH</name>
<organism evidence="13 14">
    <name type="scientific">Labrys okinawensis</name>
    <dbReference type="NCBI Taxonomy" id="346911"/>
    <lineage>
        <taxon>Bacteria</taxon>
        <taxon>Pseudomonadati</taxon>
        <taxon>Pseudomonadota</taxon>
        <taxon>Alphaproteobacteria</taxon>
        <taxon>Hyphomicrobiales</taxon>
        <taxon>Xanthobacteraceae</taxon>
        <taxon>Labrys</taxon>
    </lineage>
</organism>
<dbReference type="GO" id="GO:0019323">
    <property type="term" value="P:pentose catabolic process"/>
    <property type="evidence" value="ECO:0007669"/>
    <property type="project" value="InterPro"/>
</dbReference>